<organism evidence="1 2">
    <name type="scientific">Sphingomonas glaciei</name>
    <dbReference type="NCBI Taxonomy" id="2938948"/>
    <lineage>
        <taxon>Bacteria</taxon>
        <taxon>Pseudomonadati</taxon>
        <taxon>Pseudomonadota</taxon>
        <taxon>Alphaproteobacteria</taxon>
        <taxon>Sphingomonadales</taxon>
        <taxon>Sphingomonadaceae</taxon>
        <taxon>Sphingomonas</taxon>
    </lineage>
</organism>
<name>A0ABY5MWZ8_9SPHN</name>
<keyword evidence="2" id="KW-1185">Reference proteome</keyword>
<reference evidence="1 2" key="1">
    <citation type="submission" date="2022-05" db="EMBL/GenBank/DDBJ databases">
        <title>S8-45 Sphingomonas ultraviolaceadurans.</title>
        <authorList>
            <person name="Liu Y."/>
        </authorList>
    </citation>
    <scope>NUCLEOTIDE SEQUENCE [LARGE SCALE GENOMIC DNA]</scope>
    <source>
        <strain evidence="1 2">S8-45</strain>
    </source>
</reference>
<sequence length="188" mass="20430">MPDRHSSARFRLRQGTADCHERVDAAFSAVDLGSRAGYGQFLLAQAAAFFPAEQVLEAAGIDQLLPDWDHRRRSHLLAQDLIDLGLPVPEGLMVPVVTGGPAMLGWAYVLEGSRLGGKLLRREVAAELPVAFLSDNYPAAWSTIVAVLDEQLTEGPAIDQAIESARSLFALFEQSAQHMNVRRIADVA</sequence>
<dbReference type="EMBL" id="CP097253">
    <property type="protein sequence ID" value="UUR08295.1"/>
    <property type="molecule type" value="Genomic_DNA"/>
</dbReference>
<dbReference type="RefSeq" id="WP_249504073.1">
    <property type="nucleotide sequence ID" value="NZ_CP097253.1"/>
</dbReference>
<proteinExistence type="predicted"/>
<dbReference type="Gene3D" id="1.20.910.10">
    <property type="entry name" value="Heme oxygenase-like"/>
    <property type="match status" value="1"/>
</dbReference>
<dbReference type="Proteomes" id="UP000831921">
    <property type="component" value="Chromosome"/>
</dbReference>
<evidence type="ECO:0000313" key="2">
    <source>
        <dbReference type="Proteomes" id="UP000831921"/>
    </source>
</evidence>
<accession>A0ABY5MWZ8</accession>
<evidence type="ECO:0000313" key="1">
    <source>
        <dbReference type="EMBL" id="UUR08295.1"/>
    </source>
</evidence>
<protein>
    <submittedName>
        <fullName evidence="1">Biliverdin-producing heme oxygenase</fullName>
    </submittedName>
</protein>
<dbReference type="SUPFAM" id="SSF48613">
    <property type="entry name" value="Heme oxygenase-like"/>
    <property type="match status" value="1"/>
</dbReference>
<dbReference type="CDD" id="cd19166">
    <property type="entry name" value="HemeO-bac"/>
    <property type="match status" value="1"/>
</dbReference>
<gene>
    <name evidence="1" type="ORF">M1K48_01205</name>
</gene>
<dbReference type="InterPro" id="IPR016084">
    <property type="entry name" value="Haem_Oase-like_multi-hlx"/>
</dbReference>